<keyword evidence="2" id="KW-1185">Reference proteome</keyword>
<gene>
    <name evidence="1" type="ORF">MILVUS5_LOCUS33000</name>
</gene>
<accession>A0ACB0LKM1</accession>
<proteinExistence type="predicted"/>
<dbReference type="EMBL" id="CASHSV030000513">
    <property type="protein sequence ID" value="CAJ2668639.1"/>
    <property type="molecule type" value="Genomic_DNA"/>
</dbReference>
<dbReference type="Proteomes" id="UP001177021">
    <property type="component" value="Unassembled WGS sequence"/>
</dbReference>
<sequence length="75" mass="8513">MRYVGDVKVEDTKQDFCRKCVWTVLHLKNSAESYGYGFEAFRLQLCISASSGNDDGIVQACLQISRLFEDRSLEA</sequence>
<reference evidence="1" key="1">
    <citation type="submission" date="2023-10" db="EMBL/GenBank/DDBJ databases">
        <authorList>
            <person name="Rodriguez Cubillos JULIANA M."/>
            <person name="De Vega J."/>
        </authorList>
    </citation>
    <scope>NUCLEOTIDE SEQUENCE</scope>
</reference>
<name>A0ACB0LKM1_TRIPR</name>
<organism evidence="1 2">
    <name type="scientific">Trifolium pratense</name>
    <name type="common">Red clover</name>
    <dbReference type="NCBI Taxonomy" id="57577"/>
    <lineage>
        <taxon>Eukaryota</taxon>
        <taxon>Viridiplantae</taxon>
        <taxon>Streptophyta</taxon>
        <taxon>Embryophyta</taxon>
        <taxon>Tracheophyta</taxon>
        <taxon>Spermatophyta</taxon>
        <taxon>Magnoliopsida</taxon>
        <taxon>eudicotyledons</taxon>
        <taxon>Gunneridae</taxon>
        <taxon>Pentapetalae</taxon>
        <taxon>rosids</taxon>
        <taxon>fabids</taxon>
        <taxon>Fabales</taxon>
        <taxon>Fabaceae</taxon>
        <taxon>Papilionoideae</taxon>
        <taxon>50 kb inversion clade</taxon>
        <taxon>NPAAA clade</taxon>
        <taxon>Hologalegina</taxon>
        <taxon>IRL clade</taxon>
        <taxon>Trifolieae</taxon>
        <taxon>Trifolium</taxon>
    </lineage>
</organism>
<protein>
    <submittedName>
        <fullName evidence="1">Uncharacterized protein</fullName>
    </submittedName>
</protein>
<evidence type="ECO:0000313" key="2">
    <source>
        <dbReference type="Proteomes" id="UP001177021"/>
    </source>
</evidence>
<comment type="caution">
    <text evidence="1">The sequence shown here is derived from an EMBL/GenBank/DDBJ whole genome shotgun (WGS) entry which is preliminary data.</text>
</comment>
<evidence type="ECO:0000313" key="1">
    <source>
        <dbReference type="EMBL" id="CAJ2668639.1"/>
    </source>
</evidence>